<evidence type="ECO:0000313" key="2">
    <source>
        <dbReference type="EMBL" id="CCC81851.1"/>
    </source>
</evidence>
<dbReference type="EMBL" id="FN869859">
    <property type="protein sequence ID" value="CCC81851.1"/>
    <property type="molecule type" value="Genomic_DNA"/>
</dbReference>
<sequence length="202" mass="21769">MELREAARLLYRGYIAQLAVAAPAPALAILAALGAETAAPALAVLLALNLAVYIAFISRGFHALWRMGLRWAFWVAWGPPVIAALFFAVSAAVASYLSNRPDLLSEGISALALRLSRDPLFVAVSFVLDLLALLVLAAKALVLRDLWRRTGEGLFRASFYLMIAGILSALLIAINPAVVLVAASLIFAEYLAELFAYREVSR</sequence>
<dbReference type="AlphaFoldDB" id="G4RJV6"/>
<keyword evidence="1" id="KW-0472">Membrane</keyword>
<reference evidence="2 3" key="1">
    <citation type="journal article" date="2011" name="PLoS ONE">
        <title>The complete genome sequence of Thermoproteus tenax: a physiologically versatile member of the Crenarchaeota.</title>
        <authorList>
            <person name="Siebers B."/>
            <person name="Zaparty M."/>
            <person name="Raddatz G."/>
            <person name="Tjaden B."/>
            <person name="Albers S.V."/>
            <person name="Bell S.D."/>
            <person name="Blombach F."/>
            <person name="Kletzin A."/>
            <person name="Kyrpides N."/>
            <person name="Lanz C."/>
            <person name="Plagens A."/>
            <person name="Rampp M."/>
            <person name="Rosinus A."/>
            <person name="von Jan M."/>
            <person name="Makarova K.S."/>
            <person name="Klenk H.P."/>
            <person name="Schuster S.C."/>
            <person name="Hensel R."/>
        </authorList>
    </citation>
    <scope>NUCLEOTIDE SEQUENCE [LARGE SCALE GENOMIC DNA]</scope>
    <source>
        <strain evidence="3">ATCC 35583 / DSM 2078 / JCM 9277 / NBRC 100435 / Kra 1</strain>
    </source>
</reference>
<accession>G4RJV6</accession>
<dbReference type="GeneID" id="11262096"/>
<feature type="transmembrane region" description="Helical" evidence="1">
    <location>
        <begin position="39"/>
        <end position="59"/>
    </location>
</feature>
<evidence type="ECO:0000256" key="1">
    <source>
        <dbReference type="SAM" id="Phobius"/>
    </source>
</evidence>
<dbReference type="Proteomes" id="UP000002654">
    <property type="component" value="Chromosome"/>
</dbReference>
<gene>
    <name evidence="2" type="ordered locus">TTX_1211</name>
</gene>
<feature type="transmembrane region" description="Helical" evidence="1">
    <location>
        <begin position="71"/>
        <end position="97"/>
    </location>
</feature>
<dbReference type="HOGENOM" id="CLU_1217642_0_0_2"/>
<organism evidence="2 3">
    <name type="scientific">Thermoproteus tenax (strain ATCC 35583 / DSM 2078 / JCM 9277 / NBRC 100435 / Kra 1)</name>
    <dbReference type="NCBI Taxonomy" id="768679"/>
    <lineage>
        <taxon>Archaea</taxon>
        <taxon>Thermoproteota</taxon>
        <taxon>Thermoprotei</taxon>
        <taxon>Thermoproteales</taxon>
        <taxon>Thermoproteaceae</taxon>
        <taxon>Thermoproteus</taxon>
    </lineage>
</organism>
<feature type="transmembrane region" description="Helical" evidence="1">
    <location>
        <begin position="120"/>
        <end position="142"/>
    </location>
</feature>
<dbReference type="KEGG" id="ttn:TTX_1211"/>
<feature type="transmembrane region" description="Helical" evidence="1">
    <location>
        <begin position="12"/>
        <end position="33"/>
    </location>
</feature>
<dbReference type="eggNOG" id="arCOG07015">
    <property type="taxonomic scope" value="Archaea"/>
</dbReference>
<keyword evidence="1" id="KW-1133">Transmembrane helix</keyword>
<proteinExistence type="predicted"/>
<keyword evidence="1" id="KW-0812">Transmembrane</keyword>
<name>G4RJV6_THETK</name>
<evidence type="ECO:0000313" key="3">
    <source>
        <dbReference type="Proteomes" id="UP000002654"/>
    </source>
</evidence>
<protein>
    <submittedName>
        <fullName evidence="2">Uncharacterized protein</fullName>
    </submittedName>
</protein>
<dbReference type="PaxDb" id="768679-TTX_1211"/>
<keyword evidence="3" id="KW-1185">Reference proteome</keyword>
<dbReference type="RefSeq" id="WP_014127106.1">
    <property type="nucleotide sequence ID" value="NC_016070.1"/>
</dbReference>
<dbReference type="PATRIC" id="fig|768679.9.peg.1220"/>